<protein>
    <recommendedName>
        <fullName evidence="4">Zn(2)-C6 fungal-type domain-containing protein</fullName>
    </recommendedName>
</protein>
<proteinExistence type="predicted"/>
<dbReference type="Proteomes" id="UP000774617">
    <property type="component" value="Unassembled WGS sequence"/>
</dbReference>
<feature type="compositionally biased region" description="Low complexity" evidence="1">
    <location>
        <begin position="434"/>
        <end position="445"/>
    </location>
</feature>
<feature type="compositionally biased region" description="Polar residues" evidence="1">
    <location>
        <begin position="261"/>
        <end position="276"/>
    </location>
</feature>
<feature type="compositionally biased region" description="Low complexity" evidence="1">
    <location>
        <begin position="228"/>
        <end position="253"/>
    </location>
</feature>
<evidence type="ECO:0000256" key="1">
    <source>
        <dbReference type="SAM" id="MobiDB-lite"/>
    </source>
</evidence>
<organism evidence="2 3">
    <name type="scientific">Macrophomina phaseolina</name>
    <dbReference type="NCBI Taxonomy" id="35725"/>
    <lineage>
        <taxon>Eukaryota</taxon>
        <taxon>Fungi</taxon>
        <taxon>Dikarya</taxon>
        <taxon>Ascomycota</taxon>
        <taxon>Pezizomycotina</taxon>
        <taxon>Dothideomycetes</taxon>
        <taxon>Dothideomycetes incertae sedis</taxon>
        <taxon>Botryosphaeriales</taxon>
        <taxon>Botryosphaeriaceae</taxon>
        <taxon>Macrophomina</taxon>
    </lineage>
</organism>
<reference evidence="2 3" key="1">
    <citation type="journal article" date="2021" name="Nat. Commun.">
        <title>Genetic determinants of endophytism in the Arabidopsis root mycobiome.</title>
        <authorList>
            <person name="Mesny F."/>
            <person name="Miyauchi S."/>
            <person name="Thiergart T."/>
            <person name="Pickel B."/>
            <person name="Atanasova L."/>
            <person name="Karlsson M."/>
            <person name="Huettel B."/>
            <person name="Barry K.W."/>
            <person name="Haridas S."/>
            <person name="Chen C."/>
            <person name="Bauer D."/>
            <person name="Andreopoulos W."/>
            <person name="Pangilinan J."/>
            <person name="LaButti K."/>
            <person name="Riley R."/>
            <person name="Lipzen A."/>
            <person name="Clum A."/>
            <person name="Drula E."/>
            <person name="Henrissat B."/>
            <person name="Kohler A."/>
            <person name="Grigoriev I.V."/>
            <person name="Martin F.M."/>
            <person name="Hacquard S."/>
        </authorList>
    </citation>
    <scope>NUCLEOTIDE SEQUENCE [LARGE SCALE GENOMIC DNA]</scope>
    <source>
        <strain evidence="2 3">MPI-SDFR-AT-0080</strain>
    </source>
</reference>
<evidence type="ECO:0008006" key="4">
    <source>
        <dbReference type="Google" id="ProtNLM"/>
    </source>
</evidence>
<evidence type="ECO:0000313" key="3">
    <source>
        <dbReference type="Proteomes" id="UP000774617"/>
    </source>
</evidence>
<evidence type="ECO:0000313" key="2">
    <source>
        <dbReference type="EMBL" id="KAH7044001.1"/>
    </source>
</evidence>
<keyword evidence="3" id="KW-1185">Reference proteome</keyword>
<sequence>MVHFAMTGQSPHGNHAEETNEQLPPVLLQPQPQPQLPSTSLLSSLRVGRAHDAFAPLASQHPTQATPSDSFQMQFLTAQRMGEAFQQQPAPSPRHLHPTSLPPNHHQNFHDVGHVALQTNQAPVYAPPSTGRIPSTGNSEQLRTSQQVFRRVSADNQQQYQRLLISIHDFHRQLGEHRACEYETMVHINAAARDLGLPPPCLGQHLILQQQDHHTLFQQLGQQALIQEQKQQQLPQQQDHHTPTPQQSQQRPQAIMIPSAHPTTKPFTRQHSNQPEPAQGPHNLSPTSNPNPAANPLTANTPTTAHPPAASLALPTWRNLPARRPLARGQWWSVPPHRWNMLAAGTRKRYSLVGRIMETEMGGDVDAPCDGCVERIRRPCRVMRAEAFYRGCGIASRDKCASCVMLRRACTLARAGEGEAAGSAVGGGGGDDPGAGSPRTSPAASGAGGTPGLADADAAAGCPATPGAHDGDGDIGFRELFGSSPVGEDMKQSVSIGFDNNDEDE</sequence>
<name>A0ABQ8G4Y2_9PEZI</name>
<feature type="compositionally biased region" description="Low complexity" evidence="1">
    <location>
        <begin position="452"/>
        <end position="468"/>
    </location>
</feature>
<feature type="compositionally biased region" description="Gly residues" evidence="1">
    <location>
        <begin position="424"/>
        <end position="433"/>
    </location>
</feature>
<gene>
    <name evidence="2" type="ORF">B0J12DRAFT_701729</name>
</gene>
<feature type="compositionally biased region" description="Low complexity" evidence="1">
    <location>
        <begin position="283"/>
        <end position="310"/>
    </location>
</feature>
<accession>A0ABQ8G4Y2</accession>
<feature type="region of interest" description="Disordered" evidence="1">
    <location>
        <begin position="228"/>
        <end position="310"/>
    </location>
</feature>
<comment type="caution">
    <text evidence="2">The sequence shown here is derived from an EMBL/GenBank/DDBJ whole genome shotgun (WGS) entry which is preliminary data.</text>
</comment>
<feature type="region of interest" description="Disordered" evidence="1">
    <location>
        <begin position="420"/>
        <end position="505"/>
    </location>
</feature>
<dbReference type="EMBL" id="JAGTJR010000021">
    <property type="protein sequence ID" value="KAH7044001.1"/>
    <property type="molecule type" value="Genomic_DNA"/>
</dbReference>